<keyword evidence="2" id="KW-1185">Reference proteome</keyword>
<dbReference type="Proteomes" id="UP001271249">
    <property type="component" value="Unassembled WGS sequence"/>
</dbReference>
<gene>
    <name evidence="1" type="ORF">RFN29_31810</name>
</gene>
<evidence type="ECO:0000313" key="1">
    <source>
        <dbReference type="EMBL" id="MDX8496116.1"/>
    </source>
</evidence>
<name>A0ABU4ZB26_9HYPH</name>
<reference evidence="1 2" key="1">
    <citation type="submission" date="2023-08" db="EMBL/GenBank/DDBJ databases">
        <title>Implementing the SeqCode for naming new Mesorhizobium species isolated from Vachellia karroo root nodules.</title>
        <authorList>
            <person name="Van Lill M."/>
        </authorList>
    </citation>
    <scope>NUCLEOTIDE SEQUENCE [LARGE SCALE GENOMIC DNA]</scope>
    <source>
        <strain evidence="1 2">VK22B</strain>
    </source>
</reference>
<comment type="caution">
    <text evidence="1">The sequence shown here is derived from an EMBL/GenBank/DDBJ whole genome shotgun (WGS) entry which is preliminary data.</text>
</comment>
<evidence type="ECO:0000313" key="2">
    <source>
        <dbReference type="Proteomes" id="UP001271249"/>
    </source>
</evidence>
<protein>
    <submittedName>
        <fullName evidence="1">Uncharacterized protein</fullName>
    </submittedName>
</protein>
<dbReference type="RefSeq" id="WP_320229827.1">
    <property type="nucleotide sequence ID" value="NZ_JAVIJC010000051.1"/>
</dbReference>
<dbReference type="EMBL" id="JAVIJC010000051">
    <property type="protein sequence ID" value="MDX8496116.1"/>
    <property type="molecule type" value="Genomic_DNA"/>
</dbReference>
<accession>A0ABU4ZB26</accession>
<organism evidence="1 2">
    <name type="scientific">Mesorhizobium captivum</name>
    <dbReference type="NCBI Taxonomy" id="3072319"/>
    <lineage>
        <taxon>Bacteria</taxon>
        <taxon>Pseudomonadati</taxon>
        <taxon>Pseudomonadota</taxon>
        <taxon>Alphaproteobacteria</taxon>
        <taxon>Hyphomicrobiales</taxon>
        <taxon>Phyllobacteriaceae</taxon>
        <taxon>Mesorhizobium</taxon>
    </lineage>
</organism>
<proteinExistence type="predicted"/>
<sequence length="140" mass="15513">MDISYCSIDIVGDPTEFSHVRYLPAPSAHETENKNGVRDHRNIREVGLPLYLMPARLEIAASGNGAKRLLSGRLISTRNAGRNILLKRQSRHHRGLSTPISGFTTSAIELRCFGYRFGCQAPACHAARQQVMLARESPVD</sequence>